<dbReference type="Pfam" id="PF14412">
    <property type="entry name" value="AHH"/>
    <property type="match status" value="1"/>
</dbReference>
<dbReference type="Proteomes" id="UP000831785">
    <property type="component" value="Chromosome"/>
</dbReference>
<keyword evidence="2" id="KW-1185">Reference proteome</keyword>
<dbReference type="InterPro" id="IPR032871">
    <property type="entry name" value="AHH_dom_containing"/>
</dbReference>
<proteinExistence type="predicted"/>
<protein>
    <submittedName>
        <fullName evidence="1">AHH domain-containing protein</fullName>
    </submittedName>
</protein>
<name>A0ABY4FHS0_9BACT</name>
<accession>A0ABY4FHS0</accession>
<sequence length="178" mass="19678">MHGYVADPLTQLDVFGLSEGSTTLGDRLERAGHTHNIPNFKRSDFRAHHVIPHKVWTANQDFFDDIGLGKRGASRTFPRGSGPDYLQGFNPKDAVENGVFLPKDAPVASRPGYDFDFYHKGGHPDAITDMGASVTDIRDRFRANAITKTQARKEISALQKAERKRLSSRSGTGCIQIP</sequence>
<gene>
    <name evidence="1" type="ORF">MUN80_12535</name>
</gene>
<evidence type="ECO:0000313" key="2">
    <source>
        <dbReference type="Proteomes" id="UP000831785"/>
    </source>
</evidence>
<evidence type="ECO:0000313" key="1">
    <source>
        <dbReference type="EMBL" id="UOQ55557.1"/>
    </source>
</evidence>
<dbReference type="RefSeq" id="WP_244724624.1">
    <property type="nucleotide sequence ID" value="NZ_CP095049.1"/>
</dbReference>
<reference evidence="1 2" key="1">
    <citation type="submission" date="2022-04" db="EMBL/GenBank/DDBJ databases">
        <title>Hymenobacter sp. isolated from the air.</title>
        <authorList>
            <person name="Won M."/>
            <person name="Lee C.-M."/>
            <person name="Woen H.-Y."/>
            <person name="Kwon S.-W."/>
        </authorList>
    </citation>
    <scope>NUCLEOTIDE SEQUENCE [LARGE SCALE GENOMIC DNA]</scope>
    <source>
        <strain evidence="2">5116 S-27</strain>
    </source>
</reference>
<organism evidence="1 2">
    <name type="scientific">Hymenobacter cellulosivorans</name>
    <dbReference type="NCBI Taxonomy" id="2932249"/>
    <lineage>
        <taxon>Bacteria</taxon>
        <taxon>Pseudomonadati</taxon>
        <taxon>Bacteroidota</taxon>
        <taxon>Cytophagia</taxon>
        <taxon>Cytophagales</taxon>
        <taxon>Hymenobacteraceae</taxon>
        <taxon>Hymenobacter</taxon>
    </lineage>
</organism>
<dbReference type="EMBL" id="CP095049">
    <property type="protein sequence ID" value="UOQ55557.1"/>
    <property type="molecule type" value="Genomic_DNA"/>
</dbReference>